<dbReference type="InterPro" id="IPR016181">
    <property type="entry name" value="Acyl_CoA_acyltransferase"/>
</dbReference>
<evidence type="ECO:0000313" key="2">
    <source>
        <dbReference type="EMBL" id="TGD19405.1"/>
    </source>
</evidence>
<dbReference type="PANTHER" id="PTHR43792">
    <property type="entry name" value="GNAT FAMILY, PUTATIVE (AFU_ORTHOLOGUE AFUA_3G00765)-RELATED-RELATED"/>
    <property type="match status" value="1"/>
</dbReference>
<proteinExistence type="predicted"/>
<accession>A0A4Z0JC15</accession>
<dbReference type="InterPro" id="IPR000182">
    <property type="entry name" value="GNAT_dom"/>
</dbReference>
<keyword evidence="2" id="KW-0808">Transferase</keyword>
<organism evidence="2 3">
    <name type="scientific">Levilactobacillus suantsaiihabitans</name>
    <dbReference type="NCBI Taxonomy" id="2487722"/>
    <lineage>
        <taxon>Bacteria</taxon>
        <taxon>Bacillati</taxon>
        <taxon>Bacillota</taxon>
        <taxon>Bacilli</taxon>
        <taxon>Lactobacillales</taxon>
        <taxon>Lactobacillaceae</taxon>
        <taxon>Levilactobacillus</taxon>
    </lineage>
</organism>
<dbReference type="PROSITE" id="PS51186">
    <property type="entry name" value="GNAT"/>
    <property type="match status" value="1"/>
</dbReference>
<dbReference type="Pfam" id="PF13302">
    <property type="entry name" value="Acetyltransf_3"/>
    <property type="match status" value="1"/>
</dbReference>
<evidence type="ECO:0000313" key="3">
    <source>
        <dbReference type="Proteomes" id="UP000297348"/>
    </source>
</evidence>
<name>A0A4Z0JC15_9LACO</name>
<gene>
    <name evidence="2" type="ORF">EGT51_04350</name>
</gene>
<dbReference type="EMBL" id="RKLX01000005">
    <property type="protein sequence ID" value="TGD19405.1"/>
    <property type="molecule type" value="Genomic_DNA"/>
</dbReference>
<dbReference type="GO" id="GO:0016747">
    <property type="term" value="F:acyltransferase activity, transferring groups other than amino-acyl groups"/>
    <property type="evidence" value="ECO:0007669"/>
    <property type="project" value="InterPro"/>
</dbReference>
<dbReference type="PANTHER" id="PTHR43792:SF1">
    <property type="entry name" value="N-ACETYLTRANSFERASE DOMAIN-CONTAINING PROTEIN"/>
    <property type="match status" value="1"/>
</dbReference>
<dbReference type="AlphaFoldDB" id="A0A4Z0JC15"/>
<dbReference type="InterPro" id="IPR051531">
    <property type="entry name" value="N-acetyltransferase"/>
</dbReference>
<feature type="domain" description="N-acetyltransferase" evidence="1">
    <location>
        <begin position="10"/>
        <end position="174"/>
    </location>
</feature>
<comment type="caution">
    <text evidence="2">The sequence shown here is derived from an EMBL/GenBank/DDBJ whole genome shotgun (WGS) entry which is preliminary data.</text>
</comment>
<dbReference type="RefSeq" id="WP_135367540.1">
    <property type="nucleotide sequence ID" value="NZ_RKLX01000005.1"/>
</dbReference>
<protein>
    <submittedName>
        <fullName evidence="2">N-acetyltransferase</fullName>
    </submittedName>
</protein>
<dbReference type="SUPFAM" id="SSF55729">
    <property type="entry name" value="Acyl-CoA N-acyltransferases (Nat)"/>
    <property type="match status" value="1"/>
</dbReference>
<dbReference type="Gene3D" id="3.40.630.30">
    <property type="match status" value="1"/>
</dbReference>
<keyword evidence="3" id="KW-1185">Reference proteome</keyword>
<reference evidence="2 3" key="1">
    <citation type="submission" date="2018-10" db="EMBL/GenBank/DDBJ databases">
        <title>Lactobacillus sp. R7 and Lactobacillus sp. R19 isolated from fermented mustard green product of Taiwan.</title>
        <authorList>
            <person name="Lin S.-T."/>
        </authorList>
    </citation>
    <scope>NUCLEOTIDE SEQUENCE [LARGE SCALE GENOMIC DNA]</scope>
    <source>
        <strain evidence="2 3">BCRC 81129</strain>
    </source>
</reference>
<evidence type="ECO:0000259" key="1">
    <source>
        <dbReference type="PROSITE" id="PS51186"/>
    </source>
</evidence>
<sequence>MERILETARVRLRPLTESDLPGYQRLLTIPAVAAANGSPADVSPAQIKRWLAADRQSPFAFTIEDKSTQRFMGTILFYQHQTDTGAPSDDAYDLGYFLDPVDWGRGLMPEALAGSLLLVQRAKQRPQTVWATCLVTNHRSQRVLEKLGFTVVLPHFEAPTIGGQAATPERLYRLDLLAEKN</sequence>
<dbReference type="Proteomes" id="UP000297348">
    <property type="component" value="Unassembled WGS sequence"/>
</dbReference>
<dbReference type="OrthoDB" id="9798081at2"/>